<dbReference type="Gene3D" id="3.30.830.10">
    <property type="entry name" value="Metalloenzyme, LuxS/M16 peptidase-like"/>
    <property type="match status" value="4"/>
</dbReference>
<dbReference type="Pfam" id="PF00675">
    <property type="entry name" value="Peptidase_M16"/>
    <property type="match status" value="1"/>
</dbReference>
<feature type="region of interest" description="Disordered" evidence="1">
    <location>
        <begin position="1256"/>
        <end position="1279"/>
    </location>
</feature>
<gene>
    <name evidence="4" type="ORF">NLI96_g1365</name>
</gene>
<feature type="domain" description="Peptidase M16 C-terminal" evidence="3">
    <location>
        <begin position="443"/>
        <end position="637"/>
    </location>
</feature>
<dbReference type="InterPro" id="IPR007863">
    <property type="entry name" value="Peptidase_M16_C"/>
</dbReference>
<evidence type="ECO:0000313" key="4">
    <source>
        <dbReference type="EMBL" id="KAJ3490559.1"/>
    </source>
</evidence>
<evidence type="ECO:0000313" key="5">
    <source>
        <dbReference type="Proteomes" id="UP001212997"/>
    </source>
</evidence>
<dbReference type="FunFam" id="3.30.830.10:FF:000015">
    <property type="entry name" value="Putative zinc metalloprotease"/>
    <property type="match status" value="1"/>
</dbReference>
<name>A0AAD5VF17_9APHY</name>
<evidence type="ECO:0008006" key="6">
    <source>
        <dbReference type="Google" id="ProtNLM"/>
    </source>
</evidence>
<feature type="region of interest" description="Disordered" evidence="1">
    <location>
        <begin position="733"/>
        <end position="760"/>
    </location>
</feature>
<dbReference type="EMBL" id="JANAWD010000026">
    <property type="protein sequence ID" value="KAJ3490559.1"/>
    <property type="molecule type" value="Genomic_DNA"/>
</dbReference>
<evidence type="ECO:0000259" key="3">
    <source>
        <dbReference type="Pfam" id="PF05193"/>
    </source>
</evidence>
<accession>A0AAD5VF17</accession>
<feature type="compositionally biased region" description="Acidic residues" evidence="1">
    <location>
        <begin position="1260"/>
        <end position="1279"/>
    </location>
</feature>
<dbReference type="PANTHER" id="PTHR43016">
    <property type="entry name" value="PRESEQUENCE PROTEASE"/>
    <property type="match status" value="1"/>
</dbReference>
<dbReference type="SUPFAM" id="SSF63411">
    <property type="entry name" value="LuxS/MPP-like metallohydrolase"/>
    <property type="match status" value="4"/>
</dbReference>
<dbReference type="PANTHER" id="PTHR43016:SF16">
    <property type="entry name" value="METALLOPROTEASE, PUTATIVE (AFU_ORTHOLOGUE AFUA_4G07610)-RELATED"/>
    <property type="match status" value="1"/>
</dbReference>
<protein>
    <recommendedName>
        <fullName evidence="6">Mitochondrial presequence protease</fullName>
    </recommendedName>
</protein>
<feature type="compositionally biased region" description="Basic and acidic residues" evidence="1">
    <location>
        <begin position="747"/>
        <end position="760"/>
    </location>
</feature>
<feature type="domain" description="Peptidase M16 N-terminal" evidence="2">
    <location>
        <begin position="303"/>
        <end position="384"/>
    </location>
</feature>
<dbReference type="GO" id="GO:0046872">
    <property type="term" value="F:metal ion binding"/>
    <property type="evidence" value="ECO:0007669"/>
    <property type="project" value="InterPro"/>
</dbReference>
<evidence type="ECO:0000259" key="2">
    <source>
        <dbReference type="Pfam" id="PF00675"/>
    </source>
</evidence>
<evidence type="ECO:0000256" key="1">
    <source>
        <dbReference type="SAM" id="MobiDB-lite"/>
    </source>
</evidence>
<comment type="caution">
    <text evidence="4">The sequence shown here is derived from an EMBL/GenBank/DDBJ whole genome shotgun (WGS) entry which is preliminary data.</text>
</comment>
<dbReference type="AlphaFoldDB" id="A0AAD5VF17"/>
<dbReference type="InterPro" id="IPR011249">
    <property type="entry name" value="Metalloenz_LuxS/M16"/>
</dbReference>
<proteinExistence type="predicted"/>
<keyword evidence="5" id="KW-1185">Reference proteome</keyword>
<organism evidence="4 5">
    <name type="scientific">Meripilus lineatus</name>
    <dbReference type="NCBI Taxonomy" id="2056292"/>
    <lineage>
        <taxon>Eukaryota</taxon>
        <taxon>Fungi</taxon>
        <taxon>Dikarya</taxon>
        <taxon>Basidiomycota</taxon>
        <taxon>Agaricomycotina</taxon>
        <taxon>Agaricomycetes</taxon>
        <taxon>Polyporales</taxon>
        <taxon>Meripilaceae</taxon>
        <taxon>Meripilus</taxon>
    </lineage>
</organism>
<dbReference type="Pfam" id="PF05193">
    <property type="entry name" value="Peptidase_M16_C"/>
    <property type="match status" value="1"/>
</dbReference>
<dbReference type="InterPro" id="IPR011765">
    <property type="entry name" value="Pept_M16_N"/>
</dbReference>
<sequence>MDLLHPLECLLVTHSTDNRYVVPLMTLLHNRSSRAEVIGFDDETSGELQVAVQGSEQSRVLMLVSTDRSWDNQIYAAFERCLVLTESGTHSGPEYVGSINIVILIDNIIAGDHRTCWIAILTVLEVLDYVSTRLGSSANAENDWGYLACATTSGSDSWLSPPSGFCTATALLHKAASQLPNTSLNCMLRFSRLWRFTLHQPNRCQSPSKLPLNLSLQHKHLPAFSRFAHQLSSTNTTAQMTGDMLNGTSSYGNFDLVKKFKVETGGIVVSKYKSRVTGLSVVHLDYDAPIVNGYFVVATEIFNDSGCPHTLEHLVFMGSEQYPYKGIIDHLANRGFSNGTNAWTDTDHTAYTVSTAGEQGFLQLLPIYVDHILYPTLTKAAYVTEVHHINGLGEDSGVVYSEMQGRENTSADLMALRAQQLSNPPESAYRSETGGLMAALRQLTVDQIRKYHHTNYVPHNLSLIVAGKLASGTTSLLDVVQNKVEPSIIKHGQDHGPHPGGWKRPFLETPSANRPLFSKTLKEDVPFPEKDESVGEIQINFLGPSPTSFIERKGLDILGTYLTSSPVAPLNKEFVEIENPMCTYIYFSEDTAATRVDLPVYLGSVPAEFLDSLDEKFKASLRRIIDEGIDMDRMAMIIDRDERQLRSKVESSKGDTFSQSVITDFLYGAEDGADLPRSLNEISQYAEVRKWSNNDWLNLLRKYYVDPPCVVVRGKPSAAMASRLEKDEKARIEEQKKRLGPDGLAQAEKELEEAKSEHEKEIPTDILKGFPVPDVKSISWIPVQSLQQAGTGRKSRSDQTDNDALLRYVEADGSKLPFFIQYDHVEASNSALLALHISTYLSAFFSLPVTRSTGERLSHEDVVNKLDNDTVSYEVNIGVNSSFHETIRVSIQVEKTNYEVAVAWLRDLLYGSEFTKDRLQVNVAKIMQSLPELKRDGSTVLSSVSANVLYDETSTSRASGVLPQIGFMAQLAQQLQESPEDVIKDFEEIRRHLTDPSGIRFSVTGNVLGLPQPRSPWSQHFRPSLPEGPLAPVRYASQTLSDAGKNPREKAVIVGLPTIESSFASHWSKGPQGFKDPDFPALRVAAEVLNATESYLWRYIRGSGLAYGAYVSMDLEAGLLSFTLYRSSNSLEAFTQAKNVIEGLVSGKIALEDTTLDAAKSSIVYNVTKGVSTPGRAALVSFSNQTLKDVSQNYNIELLENFQAVTKQDVLDSLRTHFLPLFNPSSSVAIVVTAPGKTEEIGKGLSAAGFAVEYQSLQIDPDEDDQSEMDEEEDSEEER</sequence>
<dbReference type="Proteomes" id="UP001212997">
    <property type="component" value="Unassembled WGS sequence"/>
</dbReference>
<reference evidence="4" key="1">
    <citation type="submission" date="2022-07" db="EMBL/GenBank/DDBJ databases">
        <title>Genome Sequence of Physisporinus lineatus.</title>
        <authorList>
            <person name="Buettner E."/>
        </authorList>
    </citation>
    <scope>NUCLEOTIDE SEQUENCE</scope>
    <source>
        <strain evidence="4">VT162</strain>
    </source>
</reference>
<dbReference type="FunFam" id="3.30.830.10:FF:000031">
    <property type="entry name" value="Putative zinc metalloprotease"/>
    <property type="match status" value="1"/>
</dbReference>